<dbReference type="STRING" id="46224.B4102_3375"/>
<evidence type="ECO:0000313" key="5">
    <source>
        <dbReference type="Proteomes" id="UP000595512"/>
    </source>
</evidence>
<keyword evidence="4" id="KW-1185">Reference proteome</keyword>
<keyword evidence="1" id="KW-0812">Transmembrane</keyword>
<name>A0A150KTT6_9BACI</name>
<dbReference type="PATRIC" id="fig|46224.3.peg.3513"/>
<dbReference type="AlphaFoldDB" id="A0A150KTT6"/>
<reference evidence="3 5" key="2">
    <citation type="submission" date="2020-12" db="EMBL/GenBank/DDBJ databases">
        <title>Taxonomic evaluation of the Bacillus sporothermodurans group of bacteria based on whole genome sequences.</title>
        <authorList>
            <person name="Fiedler G."/>
            <person name="Herbstmann A.-D."/>
            <person name="Doll E."/>
            <person name="Wenning M."/>
            <person name="Brinks E."/>
            <person name="Kabisch J."/>
            <person name="Breitenwieser F."/>
            <person name="Lappann M."/>
            <person name="Boehnlein C."/>
            <person name="Franz C."/>
        </authorList>
    </citation>
    <scope>NUCLEOTIDE SEQUENCE [LARGE SCALE GENOMIC DNA]</scope>
    <source>
        <strain evidence="3 5">DSM 10599</strain>
    </source>
</reference>
<accession>A0A150KTT6</accession>
<proteinExistence type="predicted"/>
<evidence type="ECO:0000256" key="1">
    <source>
        <dbReference type="SAM" id="Phobius"/>
    </source>
</evidence>
<dbReference type="Proteomes" id="UP000075666">
    <property type="component" value="Unassembled WGS sequence"/>
</dbReference>
<evidence type="ECO:0000313" key="4">
    <source>
        <dbReference type="Proteomes" id="UP000075666"/>
    </source>
</evidence>
<dbReference type="EMBL" id="CP066701">
    <property type="protein sequence ID" value="QQX25888.1"/>
    <property type="molecule type" value="Genomic_DNA"/>
</dbReference>
<evidence type="ECO:0000313" key="3">
    <source>
        <dbReference type="EMBL" id="QQX25888.1"/>
    </source>
</evidence>
<dbReference type="EMBL" id="LQYN01000068">
    <property type="protein sequence ID" value="KYD03525.1"/>
    <property type="molecule type" value="Genomic_DNA"/>
</dbReference>
<keyword evidence="1" id="KW-1133">Transmembrane helix</keyword>
<gene>
    <name evidence="2" type="ORF">B4102_3375</name>
    <name evidence="3" type="ORF">JGZ69_02745</name>
</gene>
<dbReference type="KEGG" id="hspo:JGZ69_02745"/>
<dbReference type="Proteomes" id="UP000595512">
    <property type="component" value="Chromosome"/>
</dbReference>
<sequence length="207" mass="24279">MKNSLKWEKLYNQLNNISRPNESKINTFHLLEKKLANQKSIKNSPFINGISVIAVAFIMAILSFSNLFNEPSNTKSFKTADNPYIEQIKGKKITRSFVSKSISDQSFTPSQYPKPLGVATIENDERWNKAWEKALQQLKKVKNPPTEPPQYDFMMYFNDEVSYKFKIWFKGKELIFKDITSKDYYSISTEDYSEQIKFIFSKLTEYK</sequence>
<evidence type="ECO:0000313" key="2">
    <source>
        <dbReference type="EMBL" id="KYD03525.1"/>
    </source>
</evidence>
<feature type="transmembrane region" description="Helical" evidence="1">
    <location>
        <begin position="46"/>
        <end position="68"/>
    </location>
</feature>
<keyword evidence="1" id="KW-0472">Membrane</keyword>
<reference evidence="2 4" key="1">
    <citation type="submission" date="2016-01" db="EMBL/GenBank/DDBJ databases">
        <title>Genome Sequences of Twelve Sporeforming Bacillus Species Isolated from Foods.</title>
        <authorList>
            <person name="Berendsen E.M."/>
            <person name="Wells-Bennik M.H."/>
            <person name="Krawcyk A.O."/>
            <person name="De Jong A."/>
            <person name="Holsappel S."/>
            <person name="Eijlander R.T."/>
            <person name="Kuipers O.P."/>
        </authorList>
    </citation>
    <scope>NUCLEOTIDE SEQUENCE [LARGE SCALE GENOMIC DNA]</scope>
    <source>
        <strain evidence="2 4">B4102</strain>
    </source>
</reference>
<protein>
    <submittedName>
        <fullName evidence="2">Uncharacterized protein</fullName>
    </submittedName>
</protein>
<organism evidence="2 4">
    <name type="scientific">Heyndrickxia sporothermodurans</name>
    <dbReference type="NCBI Taxonomy" id="46224"/>
    <lineage>
        <taxon>Bacteria</taxon>
        <taxon>Bacillati</taxon>
        <taxon>Bacillota</taxon>
        <taxon>Bacilli</taxon>
        <taxon>Bacillales</taxon>
        <taxon>Bacillaceae</taxon>
        <taxon>Heyndrickxia</taxon>
    </lineage>
</organism>
<dbReference type="RefSeq" id="WP_066232420.1">
    <property type="nucleotide sequence ID" value="NZ_CP066701.1"/>
</dbReference>